<comment type="subcellular location">
    <subcellularLocation>
        <location evidence="1">Nucleus</location>
    </subcellularLocation>
</comment>
<evidence type="ECO:0000259" key="6">
    <source>
        <dbReference type="PROSITE" id="PS51294"/>
    </source>
</evidence>
<dbReference type="Proteomes" id="UP001630127">
    <property type="component" value="Unassembled WGS sequence"/>
</dbReference>
<feature type="region of interest" description="Disordered" evidence="5">
    <location>
        <begin position="223"/>
        <end position="252"/>
    </location>
</feature>
<dbReference type="PANTHER" id="PTHR31314">
    <property type="entry name" value="MYB FAMILY TRANSCRIPTION FACTOR PHL7-LIKE"/>
    <property type="match status" value="1"/>
</dbReference>
<dbReference type="InterPro" id="IPR001005">
    <property type="entry name" value="SANT/Myb"/>
</dbReference>
<evidence type="ECO:0000256" key="3">
    <source>
        <dbReference type="ARBA" id="ARBA00023163"/>
    </source>
</evidence>
<name>A0ABD2ZX13_9GENT</name>
<evidence type="ECO:0000256" key="2">
    <source>
        <dbReference type="ARBA" id="ARBA00023015"/>
    </source>
</evidence>
<feature type="region of interest" description="Disordered" evidence="5">
    <location>
        <begin position="1"/>
        <end position="66"/>
    </location>
</feature>
<dbReference type="AlphaFoldDB" id="A0ABD2ZX13"/>
<dbReference type="PANTHER" id="PTHR31314:SF168">
    <property type="entry name" value="MYB-LIKE HTH TRANSCRIPTIONAL REGULATOR FAMILY PROTEIN"/>
    <property type="match status" value="1"/>
</dbReference>
<proteinExistence type="predicted"/>
<protein>
    <recommendedName>
        <fullName evidence="6">HTH myb-type domain-containing protein</fullName>
    </recommendedName>
</protein>
<dbReference type="InterPro" id="IPR009057">
    <property type="entry name" value="Homeodomain-like_sf"/>
</dbReference>
<evidence type="ECO:0000256" key="4">
    <source>
        <dbReference type="ARBA" id="ARBA00023242"/>
    </source>
</evidence>
<organism evidence="7 8">
    <name type="scientific">Cinchona calisaya</name>
    <dbReference type="NCBI Taxonomy" id="153742"/>
    <lineage>
        <taxon>Eukaryota</taxon>
        <taxon>Viridiplantae</taxon>
        <taxon>Streptophyta</taxon>
        <taxon>Embryophyta</taxon>
        <taxon>Tracheophyta</taxon>
        <taxon>Spermatophyta</taxon>
        <taxon>Magnoliopsida</taxon>
        <taxon>eudicotyledons</taxon>
        <taxon>Gunneridae</taxon>
        <taxon>Pentapetalae</taxon>
        <taxon>asterids</taxon>
        <taxon>lamiids</taxon>
        <taxon>Gentianales</taxon>
        <taxon>Rubiaceae</taxon>
        <taxon>Cinchonoideae</taxon>
        <taxon>Cinchoneae</taxon>
        <taxon>Cinchona</taxon>
    </lineage>
</organism>
<reference evidence="7 8" key="1">
    <citation type="submission" date="2024-11" db="EMBL/GenBank/DDBJ databases">
        <title>A near-complete genome assembly of Cinchona calisaya.</title>
        <authorList>
            <person name="Lian D.C."/>
            <person name="Zhao X.W."/>
            <person name="Wei L."/>
        </authorList>
    </citation>
    <scope>NUCLEOTIDE SEQUENCE [LARGE SCALE GENOMIC DNA]</scope>
    <source>
        <tissue evidence="7">Nenye</tissue>
    </source>
</reference>
<evidence type="ECO:0000256" key="5">
    <source>
        <dbReference type="SAM" id="MobiDB-lite"/>
    </source>
</evidence>
<dbReference type="PROSITE" id="PS51294">
    <property type="entry name" value="HTH_MYB"/>
    <property type="match status" value="1"/>
</dbReference>
<keyword evidence="3" id="KW-0804">Transcription</keyword>
<feature type="compositionally biased region" description="Low complexity" evidence="5">
    <location>
        <begin position="35"/>
        <end position="47"/>
    </location>
</feature>
<dbReference type="InterPro" id="IPR006447">
    <property type="entry name" value="Myb_dom_plants"/>
</dbReference>
<accession>A0ABD2ZX13</accession>
<evidence type="ECO:0000313" key="7">
    <source>
        <dbReference type="EMBL" id="KAL3524000.1"/>
    </source>
</evidence>
<dbReference type="Pfam" id="PF00249">
    <property type="entry name" value="Myb_DNA-binding"/>
    <property type="match status" value="1"/>
</dbReference>
<sequence>MKESSCSTEDSKINNQIVEGVDHRDDDEKEDNDSSKPNNNGTSSSNSTVEEDSKKSSASGSVRNYVRSKTPRLRWTPELHLCFLHAVERLGGQDRATPKLVLQLMNIKDLSIAHVKSHLQMYRSKKIDDPNQVISDQRFLGDGGDHNIYNLSKLPMLQAFDKFSSSSSLRYGNNVYWSNRQPNYQSPYNNIGGAQSNFTRHGFLYGTQEFNMYRQASWKSILDNEKDPQSSPSHRFWRTPIGTSSSKPSLVPQLHERGRSEQVLDHLRSPLSKGKKPRFIEEGNIINTLKRKALADSEVVDLDLNLSLQTTRQTDRERDNRKLKVDEIDHDSLSLSLFSSSTSVSSRNIVEEIHGPRKHARSASTLDLTL</sequence>
<evidence type="ECO:0000256" key="1">
    <source>
        <dbReference type="ARBA" id="ARBA00004123"/>
    </source>
</evidence>
<keyword evidence="8" id="KW-1185">Reference proteome</keyword>
<gene>
    <name evidence="7" type="ORF">ACH5RR_016834</name>
</gene>
<comment type="caution">
    <text evidence="7">The sequence shown here is derived from an EMBL/GenBank/DDBJ whole genome shotgun (WGS) entry which is preliminary data.</text>
</comment>
<feature type="compositionally biased region" description="Polar residues" evidence="5">
    <location>
        <begin position="1"/>
        <end position="17"/>
    </location>
</feature>
<evidence type="ECO:0000313" key="8">
    <source>
        <dbReference type="Proteomes" id="UP001630127"/>
    </source>
</evidence>
<feature type="domain" description="HTH myb-type" evidence="6">
    <location>
        <begin position="67"/>
        <end position="127"/>
    </location>
</feature>
<dbReference type="Gene3D" id="1.10.10.60">
    <property type="entry name" value="Homeodomain-like"/>
    <property type="match status" value="1"/>
</dbReference>
<dbReference type="SUPFAM" id="SSF46689">
    <property type="entry name" value="Homeodomain-like"/>
    <property type="match status" value="1"/>
</dbReference>
<dbReference type="FunFam" id="1.10.10.60:FF:000002">
    <property type="entry name" value="Myb family transcription factor"/>
    <property type="match status" value="1"/>
</dbReference>
<dbReference type="InterPro" id="IPR046955">
    <property type="entry name" value="PHR1-like"/>
</dbReference>
<dbReference type="GO" id="GO:0005634">
    <property type="term" value="C:nucleus"/>
    <property type="evidence" value="ECO:0007669"/>
    <property type="project" value="UniProtKB-SubCell"/>
</dbReference>
<dbReference type="EMBL" id="JBJUIK010000007">
    <property type="protein sequence ID" value="KAL3524000.1"/>
    <property type="molecule type" value="Genomic_DNA"/>
</dbReference>
<keyword evidence="2" id="KW-0805">Transcription regulation</keyword>
<dbReference type="NCBIfam" id="TIGR01557">
    <property type="entry name" value="myb_SHAQKYF"/>
    <property type="match status" value="1"/>
</dbReference>
<dbReference type="InterPro" id="IPR017930">
    <property type="entry name" value="Myb_dom"/>
</dbReference>
<keyword evidence="4" id="KW-0539">Nucleus</keyword>